<feature type="domain" description="Apple" evidence="4">
    <location>
        <begin position="55"/>
        <end position="100"/>
    </location>
</feature>
<keyword evidence="6" id="KW-1185">Reference proteome</keyword>
<dbReference type="PANTHER" id="PTHR32444">
    <property type="entry name" value="BULB-TYPE LECTIN DOMAIN-CONTAINING PROTEIN"/>
    <property type="match status" value="1"/>
</dbReference>
<protein>
    <submittedName>
        <fullName evidence="5">Uncharacterized protein</fullName>
    </submittedName>
</protein>
<keyword evidence="1" id="KW-0732">Signal</keyword>
<evidence type="ECO:0000259" key="3">
    <source>
        <dbReference type="Pfam" id="PF00954"/>
    </source>
</evidence>
<evidence type="ECO:0000256" key="1">
    <source>
        <dbReference type="ARBA" id="ARBA00022729"/>
    </source>
</evidence>
<sequence length="104" mass="11875">MDNCDNYVLCGPYGICTFTYYPVCSCLKGFQPKSPNPWVRKLWSSGCVGNTPLICSNDGFQKYSRVKLPDSRRSWFSYSLNLEECKKYMCKNNCSCNAYDSGAR</sequence>
<feature type="domain" description="S-locus glycoprotein" evidence="3">
    <location>
        <begin position="2"/>
        <end position="34"/>
    </location>
</feature>
<evidence type="ECO:0000313" key="6">
    <source>
        <dbReference type="Proteomes" id="UP001358586"/>
    </source>
</evidence>
<gene>
    <name evidence="5" type="ORF">PVK06_041358</name>
</gene>
<comment type="caution">
    <text evidence="5">The sequence shown here is derived from an EMBL/GenBank/DDBJ whole genome shotgun (WGS) entry which is preliminary data.</text>
</comment>
<evidence type="ECO:0000259" key="4">
    <source>
        <dbReference type="Pfam" id="PF08276"/>
    </source>
</evidence>
<organism evidence="5 6">
    <name type="scientific">Gossypium arboreum</name>
    <name type="common">Tree cotton</name>
    <name type="synonym">Gossypium nanking</name>
    <dbReference type="NCBI Taxonomy" id="29729"/>
    <lineage>
        <taxon>Eukaryota</taxon>
        <taxon>Viridiplantae</taxon>
        <taxon>Streptophyta</taxon>
        <taxon>Embryophyta</taxon>
        <taxon>Tracheophyta</taxon>
        <taxon>Spermatophyta</taxon>
        <taxon>Magnoliopsida</taxon>
        <taxon>eudicotyledons</taxon>
        <taxon>Gunneridae</taxon>
        <taxon>Pentapetalae</taxon>
        <taxon>rosids</taxon>
        <taxon>malvids</taxon>
        <taxon>Malvales</taxon>
        <taxon>Malvaceae</taxon>
        <taxon>Malvoideae</taxon>
        <taxon>Gossypium</taxon>
    </lineage>
</organism>
<dbReference type="Pfam" id="PF08276">
    <property type="entry name" value="PAN_2"/>
    <property type="match status" value="1"/>
</dbReference>
<dbReference type="Proteomes" id="UP001358586">
    <property type="component" value="Chromosome 11"/>
</dbReference>
<reference evidence="5 6" key="1">
    <citation type="submission" date="2023-03" db="EMBL/GenBank/DDBJ databases">
        <title>WGS of Gossypium arboreum.</title>
        <authorList>
            <person name="Yu D."/>
        </authorList>
    </citation>
    <scope>NUCLEOTIDE SEQUENCE [LARGE SCALE GENOMIC DNA]</scope>
    <source>
        <tissue evidence="5">Leaf</tissue>
    </source>
</reference>
<evidence type="ECO:0000256" key="2">
    <source>
        <dbReference type="ARBA" id="ARBA00023157"/>
    </source>
</evidence>
<dbReference type="PANTHER" id="PTHR32444:SF235">
    <property type="entry name" value="OS01G0783900 PROTEIN"/>
    <property type="match status" value="1"/>
</dbReference>
<dbReference type="EMBL" id="JARKNE010000011">
    <property type="protein sequence ID" value="KAK5786715.1"/>
    <property type="molecule type" value="Genomic_DNA"/>
</dbReference>
<proteinExistence type="predicted"/>
<dbReference type="InterPro" id="IPR000858">
    <property type="entry name" value="S_locus_glycoprot_dom"/>
</dbReference>
<dbReference type="Pfam" id="PF00954">
    <property type="entry name" value="S_locus_glycop"/>
    <property type="match status" value="1"/>
</dbReference>
<dbReference type="InterPro" id="IPR003609">
    <property type="entry name" value="Pan_app"/>
</dbReference>
<accession>A0ABR0N8L4</accession>
<evidence type="ECO:0000313" key="5">
    <source>
        <dbReference type="EMBL" id="KAK5786715.1"/>
    </source>
</evidence>
<name>A0ABR0N8L4_GOSAR</name>
<keyword evidence="2" id="KW-1015">Disulfide bond</keyword>